<evidence type="ECO:0000259" key="5">
    <source>
        <dbReference type="PROSITE" id="PS50119"/>
    </source>
</evidence>
<keyword evidence="2 4" id="KW-0863">Zinc-finger</keyword>
<dbReference type="CDD" id="cd19769">
    <property type="entry name" value="Bbox2_TRIM16-like"/>
    <property type="match status" value="1"/>
</dbReference>
<dbReference type="InterPro" id="IPR003877">
    <property type="entry name" value="SPRY_dom"/>
</dbReference>
<protein>
    <submittedName>
        <fullName evidence="7">Tripartite motif-containing protein 16</fullName>
    </submittedName>
</protein>
<dbReference type="EMBL" id="JASDAP010000006">
    <property type="protein sequence ID" value="KAK1900819.1"/>
    <property type="molecule type" value="Genomic_DNA"/>
</dbReference>
<feature type="domain" description="B box-type" evidence="5">
    <location>
        <begin position="43"/>
        <end position="83"/>
    </location>
</feature>
<dbReference type="AlphaFoldDB" id="A0AAD9CFZ3"/>
<dbReference type="Gene3D" id="2.60.120.920">
    <property type="match status" value="1"/>
</dbReference>
<dbReference type="SMART" id="SM00449">
    <property type="entry name" value="SPRY"/>
    <property type="match status" value="1"/>
</dbReference>
<keyword evidence="3" id="KW-0862">Zinc</keyword>
<dbReference type="InterPro" id="IPR000315">
    <property type="entry name" value="Znf_B-box"/>
</dbReference>
<dbReference type="SMART" id="SM00336">
    <property type="entry name" value="BBOX"/>
    <property type="match status" value="1"/>
</dbReference>
<dbReference type="InterPro" id="IPR003879">
    <property type="entry name" value="Butyrophylin_SPRY"/>
</dbReference>
<proteinExistence type="predicted"/>
<dbReference type="Pfam" id="PF00643">
    <property type="entry name" value="zf-B_box"/>
    <property type="match status" value="1"/>
</dbReference>
<dbReference type="GO" id="GO:0008270">
    <property type="term" value="F:zinc ion binding"/>
    <property type="evidence" value="ECO:0007669"/>
    <property type="project" value="UniProtKB-KW"/>
</dbReference>
<dbReference type="PROSITE" id="PS50119">
    <property type="entry name" value="ZF_BBOX"/>
    <property type="match status" value="1"/>
</dbReference>
<dbReference type="PRINTS" id="PR01407">
    <property type="entry name" value="BUTYPHLNCDUF"/>
</dbReference>
<organism evidence="7 8">
    <name type="scientific">Dissostichus eleginoides</name>
    <name type="common">Patagonian toothfish</name>
    <name type="synonym">Dissostichus amissus</name>
    <dbReference type="NCBI Taxonomy" id="100907"/>
    <lineage>
        <taxon>Eukaryota</taxon>
        <taxon>Metazoa</taxon>
        <taxon>Chordata</taxon>
        <taxon>Craniata</taxon>
        <taxon>Vertebrata</taxon>
        <taxon>Euteleostomi</taxon>
        <taxon>Actinopterygii</taxon>
        <taxon>Neopterygii</taxon>
        <taxon>Teleostei</taxon>
        <taxon>Neoteleostei</taxon>
        <taxon>Acanthomorphata</taxon>
        <taxon>Eupercaria</taxon>
        <taxon>Perciformes</taxon>
        <taxon>Notothenioidei</taxon>
        <taxon>Nototheniidae</taxon>
        <taxon>Dissostichus</taxon>
    </lineage>
</organism>
<dbReference type="Proteomes" id="UP001228049">
    <property type="component" value="Unassembled WGS sequence"/>
</dbReference>
<dbReference type="PANTHER" id="PTHR25465">
    <property type="entry name" value="B-BOX DOMAIN CONTAINING"/>
    <property type="match status" value="1"/>
</dbReference>
<dbReference type="InterPro" id="IPR013320">
    <property type="entry name" value="ConA-like_dom_sf"/>
</dbReference>
<dbReference type="InterPro" id="IPR001870">
    <property type="entry name" value="B30.2/SPRY"/>
</dbReference>
<evidence type="ECO:0000256" key="4">
    <source>
        <dbReference type="PROSITE-ProRule" id="PRU00024"/>
    </source>
</evidence>
<dbReference type="InterPro" id="IPR051051">
    <property type="entry name" value="E3_ubiq-ligase_TRIM/RNF"/>
</dbReference>
<reference evidence="7" key="1">
    <citation type="submission" date="2023-04" db="EMBL/GenBank/DDBJ databases">
        <title>Chromosome-level genome of Chaenocephalus aceratus.</title>
        <authorList>
            <person name="Park H."/>
        </authorList>
    </citation>
    <scope>NUCLEOTIDE SEQUENCE</scope>
    <source>
        <strain evidence="7">DE</strain>
        <tissue evidence="7">Muscle</tissue>
    </source>
</reference>
<evidence type="ECO:0000313" key="7">
    <source>
        <dbReference type="EMBL" id="KAK1900819.1"/>
    </source>
</evidence>
<evidence type="ECO:0000256" key="3">
    <source>
        <dbReference type="ARBA" id="ARBA00022833"/>
    </source>
</evidence>
<sequence length="482" mass="54722">MKPELSFTLEPSILPVKMYKGNNPSGSASKKRPCPFIDTGPSAGSTLCEMHRSPLENYCCTDRRLICALCAPSQHRGHSIGTVGEERRRKQRELNSMQTKSKQILQKEENKLKHMGKTLEQIQEEGRESQDYCESVLVGVIDCLQRHYMLVRELIRGQEAQAQSSLQTLEELKERDVELIDSLRLKTMSISCRNGPPCGVLLTRIFFVLFRRFQRIHFCPSSLQGEPWNSSGSSCRISVTKNLPQSFILLVVKSSSNQEVSHENIQDECLKTALKYSHSVSGVTNTEQNMEEPETRADFLQYACRLSLDRTTAHADLTFSAGDTEVRLNSLKMNDLGLRSPDRFLHRRQVLCKEGLHAERCYYEVEVEGDKAEIALAYRGMNRKTRTSLSAFGANTFSWSLDRSSKYSVSHRAESVELTSSPSHSRIGVYLKFKEGTLAFYEVSVSDSMKFLYKLEAKFTEPLYPGFWLEKGCCIRICDLGL</sequence>
<dbReference type="Pfam" id="PF00622">
    <property type="entry name" value="SPRY"/>
    <property type="match status" value="1"/>
</dbReference>
<dbReference type="Gene3D" id="3.30.160.60">
    <property type="entry name" value="Classic Zinc Finger"/>
    <property type="match status" value="1"/>
</dbReference>
<dbReference type="InterPro" id="IPR043136">
    <property type="entry name" value="B30.2/SPRY_sf"/>
</dbReference>
<dbReference type="GO" id="GO:0005737">
    <property type="term" value="C:cytoplasm"/>
    <property type="evidence" value="ECO:0007669"/>
    <property type="project" value="UniProtKB-ARBA"/>
</dbReference>
<evidence type="ECO:0000259" key="6">
    <source>
        <dbReference type="PROSITE" id="PS50188"/>
    </source>
</evidence>
<comment type="caution">
    <text evidence="7">The sequence shown here is derived from an EMBL/GenBank/DDBJ whole genome shotgun (WGS) entry which is preliminary data.</text>
</comment>
<name>A0AAD9CFZ3_DISEL</name>
<dbReference type="PROSITE" id="PS50188">
    <property type="entry name" value="B302_SPRY"/>
    <property type="match status" value="1"/>
</dbReference>
<evidence type="ECO:0000313" key="8">
    <source>
        <dbReference type="Proteomes" id="UP001228049"/>
    </source>
</evidence>
<keyword evidence="8" id="KW-1185">Reference proteome</keyword>
<dbReference type="SUPFAM" id="SSF49899">
    <property type="entry name" value="Concanavalin A-like lectins/glucanases"/>
    <property type="match status" value="1"/>
</dbReference>
<evidence type="ECO:0000256" key="1">
    <source>
        <dbReference type="ARBA" id="ARBA00022723"/>
    </source>
</evidence>
<dbReference type="PANTHER" id="PTHR25465:SF14">
    <property type="entry name" value="E3 UBIQUITIN-PROTEIN LIGASE TRIM65"/>
    <property type="match status" value="1"/>
</dbReference>
<dbReference type="SMART" id="SM00589">
    <property type="entry name" value="PRY"/>
    <property type="match status" value="1"/>
</dbReference>
<evidence type="ECO:0000256" key="2">
    <source>
        <dbReference type="ARBA" id="ARBA00022771"/>
    </source>
</evidence>
<gene>
    <name evidence="7" type="ORF">KUDE01_003793</name>
</gene>
<dbReference type="SUPFAM" id="SSF57845">
    <property type="entry name" value="B-box zinc-binding domain"/>
    <property type="match status" value="1"/>
</dbReference>
<keyword evidence="1" id="KW-0479">Metal-binding</keyword>
<dbReference type="Pfam" id="PF13765">
    <property type="entry name" value="PRY"/>
    <property type="match status" value="1"/>
</dbReference>
<dbReference type="InterPro" id="IPR006574">
    <property type="entry name" value="PRY"/>
</dbReference>
<accession>A0AAD9CFZ3</accession>
<feature type="domain" description="B30.2/SPRY" evidence="6">
    <location>
        <begin position="286"/>
        <end position="482"/>
    </location>
</feature>